<dbReference type="WBParaSite" id="nRc.2.0.1.t02380-RA">
    <property type="protein sequence ID" value="nRc.2.0.1.t02380-RA"/>
    <property type="gene ID" value="nRc.2.0.1.g02380"/>
</dbReference>
<proteinExistence type="predicted"/>
<name>A0A915HLL9_ROMCU</name>
<evidence type="ECO:0000313" key="2">
    <source>
        <dbReference type="WBParaSite" id="nRc.2.0.1.t02380-RA"/>
    </source>
</evidence>
<reference evidence="2" key="1">
    <citation type="submission" date="2022-11" db="UniProtKB">
        <authorList>
            <consortium name="WormBaseParasite"/>
        </authorList>
    </citation>
    <scope>IDENTIFICATION</scope>
</reference>
<evidence type="ECO:0000313" key="1">
    <source>
        <dbReference type="Proteomes" id="UP000887565"/>
    </source>
</evidence>
<dbReference type="Proteomes" id="UP000887565">
    <property type="component" value="Unplaced"/>
</dbReference>
<sequence>MYLNGPKCLEKRPFSSCIDILLLLEKTAFAQFIGQVEPIVADIDGIIGVVAAAVNSRCSEPMNYMKKYGPKKESCCQKLNIRNKDTFLVKEIPNLMNNKSKC</sequence>
<keyword evidence="1" id="KW-1185">Reference proteome</keyword>
<protein>
    <submittedName>
        <fullName evidence="2">Uncharacterized protein</fullName>
    </submittedName>
</protein>
<accession>A0A915HLL9</accession>
<organism evidence="1 2">
    <name type="scientific">Romanomermis culicivorax</name>
    <name type="common">Nematode worm</name>
    <dbReference type="NCBI Taxonomy" id="13658"/>
    <lineage>
        <taxon>Eukaryota</taxon>
        <taxon>Metazoa</taxon>
        <taxon>Ecdysozoa</taxon>
        <taxon>Nematoda</taxon>
        <taxon>Enoplea</taxon>
        <taxon>Dorylaimia</taxon>
        <taxon>Mermithida</taxon>
        <taxon>Mermithoidea</taxon>
        <taxon>Mermithidae</taxon>
        <taxon>Romanomermis</taxon>
    </lineage>
</organism>
<dbReference type="AlphaFoldDB" id="A0A915HLL9"/>